<evidence type="ECO:0000259" key="3">
    <source>
        <dbReference type="PROSITE" id="PS50977"/>
    </source>
</evidence>
<dbReference type="Pfam" id="PF00440">
    <property type="entry name" value="TetR_N"/>
    <property type="match status" value="1"/>
</dbReference>
<dbReference type="GO" id="GO:0003677">
    <property type="term" value="F:DNA binding"/>
    <property type="evidence" value="ECO:0007669"/>
    <property type="project" value="UniProtKB-UniRule"/>
</dbReference>
<protein>
    <submittedName>
        <fullName evidence="4">Transcriptional regulator, TetR family</fullName>
    </submittedName>
</protein>
<sequence>MTQELTINKKINKINKKELILAEAATLFKEKGFGGTSMRDLAEKVGMEAASMYNHIKSKDEILELICFKIANQYISQLQEIENTNQTFQEKLNAIIGLHVQLIIEDSASVSVANNDWKYLSEEKKNQYKQIRKSYEKSFANIIEQGMENGEFKKMNVSVALFTMLSSLRWIELWYKPSRDITPQELEEDLKTLLMQGMLKEYRE</sequence>
<dbReference type="OrthoDB" id="9814200at2"/>
<evidence type="ECO:0000256" key="2">
    <source>
        <dbReference type="PROSITE-ProRule" id="PRU00335"/>
    </source>
</evidence>
<dbReference type="Gene3D" id="1.10.10.60">
    <property type="entry name" value="Homeodomain-like"/>
    <property type="match status" value="1"/>
</dbReference>
<dbReference type="SUPFAM" id="SSF48498">
    <property type="entry name" value="Tetracyclin repressor-like, C-terminal domain"/>
    <property type="match status" value="1"/>
</dbReference>
<feature type="DNA-binding region" description="H-T-H motif" evidence="2">
    <location>
        <begin position="37"/>
        <end position="56"/>
    </location>
</feature>
<dbReference type="PANTHER" id="PTHR43479">
    <property type="entry name" value="ACREF/ENVCD OPERON REPRESSOR-RELATED"/>
    <property type="match status" value="1"/>
</dbReference>
<dbReference type="InterPro" id="IPR050624">
    <property type="entry name" value="HTH-type_Tx_Regulator"/>
</dbReference>
<accession>A0A1G7P050</accession>
<reference evidence="5" key="1">
    <citation type="submission" date="2016-10" db="EMBL/GenBank/DDBJ databases">
        <authorList>
            <person name="Varghese N."/>
            <person name="Submissions S."/>
        </authorList>
    </citation>
    <scope>NUCLEOTIDE SEQUENCE [LARGE SCALE GENOMIC DNA]</scope>
    <source>
        <strain evidence="5">DSM 19684</strain>
    </source>
</reference>
<proteinExistence type="predicted"/>
<keyword evidence="1 2" id="KW-0238">DNA-binding</keyword>
<dbReference type="RefSeq" id="WP_089873418.1">
    <property type="nucleotide sequence ID" value="NZ_FNBH01000002.1"/>
</dbReference>
<dbReference type="InterPro" id="IPR001647">
    <property type="entry name" value="HTH_TetR"/>
</dbReference>
<organism evidence="4 5">
    <name type="scientific">Epilithonimonas hungarica</name>
    <dbReference type="NCBI Taxonomy" id="454006"/>
    <lineage>
        <taxon>Bacteria</taxon>
        <taxon>Pseudomonadati</taxon>
        <taxon>Bacteroidota</taxon>
        <taxon>Flavobacteriia</taxon>
        <taxon>Flavobacteriales</taxon>
        <taxon>Weeksellaceae</taxon>
        <taxon>Chryseobacterium group</taxon>
        <taxon>Epilithonimonas</taxon>
    </lineage>
</organism>
<dbReference type="SUPFAM" id="SSF46689">
    <property type="entry name" value="Homeodomain-like"/>
    <property type="match status" value="1"/>
</dbReference>
<dbReference type="PANTHER" id="PTHR43479:SF11">
    <property type="entry name" value="ACREF_ENVCD OPERON REPRESSOR-RELATED"/>
    <property type="match status" value="1"/>
</dbReference>
<dbReference type="PRINTS" id="PR00455">
    <property type="entry name" value="HTHTETR"/>
</dbReference>
<name>A0A1G7P050_9FLAO</name>
<dbReference type="InterPro" id="IPR041490">
    <property type="entry name" value="KstR2_TetR_C"/>
</dbReference>
<evidence type="ECO:0000313" key="4">
    <source>
        <dbReference type="EMBL" id="SDF78999.1"/>
    </source>
</evidence>
<keyword evidence="5" id="KW-1185">Reference proteome</keyword>
<dbReference type="EMBL" id="FNBH01000002">
    <property type="protein sequence ID" value="SDF78999.1"/>
    <property type="molecule type" value="Genomic_DNA"/>
</dbReference>
<dbReference type="Gene3D" id="1.10.357.10">
    <property type="entry name" value="Tetracycline Repressor, domain 2"/>
    <property type="match status" value="1"/>
</dbReference>
<dbReference type="InterPro" id="IPR009057">
    <property type="entry name" value="Homeodomain-like_sf"/>
</dbReference>
<evidence type="ECO:0000256" key="1">
    <source>
        <dbReference type="ARBA" id="ARBA00023125"/>
    </source>
</evidence>
<dbReference type="STRING" id="454006.SAMN05421825_2134"/>
<dbReference type="Pfam" id="PF17932">
    <property type="entry name" value="TetR_C_24"/>
    <property type="match status" value="1"/>
</dbReference>
<dbReference type="PROSITE" id="PS50977">
    <property type="entry name" value="HTH_TETR_2"/>
    <property type="match status" value="1"/>
</dbReference>
<dbReference type="AlphaFoldDB" id="A0A1G7P050"/>
<dbReference type="InterPro" id="IPR036271">
    <property type="entry name" value="Tet_transcr_reg_TetR-rel_C_sf"/>
</dbReference>
<evidence type="ECO:0000313" key="5">
    <source>
        <dbReference type="Proteomes" id="UP000199203"/>
    </source>
</evidence>
<dbReference type="Proteomes" id="UP000199203">
    <property type="component" value="Unassembled WGS sequence"/>
</dbReference>
<feature type="domain" description="HTH tetR-type" evidence="3">
    <location>
        <begin position="14"/>
        <end position="74"/>
    </location>
</feature>
<gene>
    <name evidence="4" type="ORF">SAMN05421825_2134</name>
</gene>